<keyword evidence="1" id="KW-0472">Membrane</keyword>
<dbReference type="Proteomes" id="UP000268857">
    <property type="component" value="Unassembled WGS sequence"/>
</dbReference>
<keyword evidence="1" id="KW-0812">Transmembrane</keyword>
<gene>
    <name evidence="2" type="ORF">PCC6912_21680</name>
</gene>
<keyword evidence="3" id="KW-1185">Reference proteome</keyword>
<dbReference type="EMBL" id="RSCJ01000007">
    <property type="protein sequence ID" value="RUR83335.1"/>
    <property type="molecule type" value="Genomic_DNA"/>
</dbReference>
<dbReference type="AlphaFoldDB" id="A0A3S1AKW7"/>
<protein>
    <submittedName>
        <fullName evidence="2">Uncharacterized protein</fullName>
    </submittedName>
</protein>
<evidence type="ECO:0000313" key="3">
    <source>
        <dbReference type="Proteomes" id="UP000268857"/>
    </source>
</evidence>
<evidence type="ECO:0000256" key="1">
    <source>
        <dbReference type="SAM" id="Phobius"/>
    </source>
</evidence>
<accession>A0A3S1AKW7</accession>
<keyword evidence="1" id="KW-1133">Transmembrane helix</keyword>
<name>A0A3S1AKW7_CHLFR</name>
<feature type="transmembrane region" description="Helical" evidence="1">
    <location>
        <begin position="12"/>
        <end position="30"/>
    </location>
</feature>
<reference evidence="2 3" key="1">
    <citation type="journal article" date="2019" name="Genome Biol. Evol.">
        <title>Day and night: Metabolic profiles and evolutionary relationships of six axenic non-marine cyanobacteria.</title>
        <authorList>
            <person name="Will S.E."/>
            <person name="Henke P."/>
            <person name="Boedeker C."/>
            <person name="Huang S."/>
            <person name="Brinkmann H."/>
            <person name="Rohde M."/>
            <person name="Jarek M."/>
            <person name="Friedl T."/>
            <person name="Seufert S."/>
            <person name="Schumacher M."/>
            <person name="Overmann J."/>
            <person name="Neumann-Schaal M."/>
            <person name="Petersen J."/>
        </authorList>
    </citation>
    <scope>NUCLEOTIDE SEQUENCE [LARGE SCALE GENOMIC DNA]</scope>
    <source>
        <strain evidence="2 3">PCC 6912</strain>
    </source>
</reference>
<proteinExistence type="predicted"/>
<organism evidence="2 3">
    <name type="scientific">Chlorogloeopsis fritschii PCC 6912</name>
    <dbReference type="NCBI Taxonomy" id="211165"/>
    <lineage>
        <taxon>Bacteria</taxon>
        <taxon>Bacillati</taxon>
        <taxon>Cyanobacteriota</taxon>
        <taxon>Cyanophyceae</taxon>
        <taxon>Nostocales</taxon>
        <taxon>Chlorogloeopsidaceae</taxon>
        <taxon>Chlorogloeopsis</taxon>
    </lineage>
</organism>
<sequence length="84" mass="9663">MRSRLKSFICRYYLFSRAVQTVTAVLYYWLVKLVGKQNQAFGIPATAYQEPGTVQWAALDQEPIAKEDNYVGKTKCRLLRIASE</sequence>
<dbReference type="RefSeq" id="WP_016874732.1">
    <property type="nucleotide sequence ID" value="NZ_AJLN01000116.1"/>
</dbReference>
<evidence type="ECO:0000313" key="2">
    <source>
        <dbReference type="EMBL" id="RUR83335.1"/>
    </source>
</evidence>
<comment type="caution">
    <text evidence="2">The sequence shown here is derived from an EMBL/GenBank/DDBJ whole genome shotgun (WGS) entry which is preliminary data.</text>
</comment>